<evidence type="ECO:0000259" key="1">
    <source>
        <dbReference type="Pfam" id="PF20442"/>
    </source>
</evidence>
<keyword evidence="2" id="KW-0378">Hydrolase</keyword>
<dbReference type="InterPro" id="IPR046838">
    <property type="entry name" value="BrxL_N"/>
</dbReference>
<accession>A0A4V3HGM5</accession>
<reference evidence="2 3" key="1">
    <citation type="submission" date="2019-03" db="EMBL/GenBank/DDBJ databases">
        <title>Genomic Encyclopedia of Type Strains, Phase IV (KMG-IV): sequencing the most valuable type-strain genomes for metagenomic binning, comparative biology and taxonomic classification.</title>
        <authorList>
            <person name="Goeker M."/>
        </authorList>
    </citation>
    <scope>NUCLEOTIDE SEQUENCE [LARGE SCALE GENOMIC DNA]</scope>
    <source>
        <strain evidence="2 3">DSM 25964</strain>
    </source>
</reference>
<protein>
    <submittedName>
        <fullName evidence="2">ATP-dependent Lon protease</fullName>
    </submittedName>
</protein>
<gene>
    <name evidence="2" type="ORF">C8D99_104125</name>
</gene>
<dbReference type="GO" id="GO:0008233">
    <property type="term" value="F:peptidase activity"/>
    <property type="evidence" value="ECO:0007669"/>
    <property type="project" value="UniProtKB-KW"/>
</dbReference>
<dbReference type="NCBIfam" id="TIGR02688">
    <property type="entry name" value="BREX system Lon protease-like protein BrxL"/>
    <property type="match status" value="1"/>
</dbReference>
<feature type="domain" description="BREX system Lon protease-like BrxL N-terminal" evidence="1">
    <location>
        <begin position="9"/>
        <end position="140"/>
    </location>
</feature>
<sequence>MLEDKIKSIFSEMIVLKDPKKTEFFSNLSLPSYMRDWLVMKFSDESGVIDFDSVLRYIKKYIPGREDFEQFKYAMVNGEKVRFLARIRVMVDIKDGKTVFELPDFGGSRTGASGVVESDVVKEWQDVLLRENENWGVLDFMWNLDYSKKPPKGCIRLVNYKPFCPYTVDLDYYRKARKEFSIQEWIDVLLSAVDYNPKGYVDDVTGAPSESKKLFFLQRLLPFVENRINLIELAPKGTGKSYVYEKISKRGWLVSGGTVSRAALVYDNQKKMSGLLSRFDYVGFDESQSIKFDQPSQIQAALKHYMEFGEIKGFDAQVVANAGVIVLGNIDAERFDVNKNMVAEINPIFQESATLDRFHGFIPGWKIPRLNQDIIAHGWALNTEYFAEVLHALRNELVYSAVVDQCISVPRKADKRDLTAIKRLCTAFLKLLFPHVGKKSDISKEEFVKYCLEPAKSMRQIIRTQLCIVDPKEYDVSGKRDIPDIQYDE</sequence>
<proteinExistence type="predicted"/>
<dbReference type="InterPro" id="IPR014061">
    <property type="entry name" value="BrxL-like"/>
</dbReference>
<dbReference type="Proteomes" id="UP000295066">
    <property type="component" value="Unassembled WGS sequence"/>
</dbReference>
<dbReference type="RefSeq" id="WP_274542665.1">
    <property type="nucleotide sequence ID" value="NZ_SORI01000004.1"/>
</dbReference>
<keyword evidence="3" id="KW-1185">Reference proteome</keyword>
<dbReference type="Pfam" id="PF13337">
    <property type="entry name" value="BrxL_ATPase"/>
    <property type="match status" value="1"/>
</dbReference>
<keyword evidence="2" id="KW-0645">Protease</keyword>
<dbReference type="Pfam" id="PF20442">
    <property type="entry name" value="BrxL_N"/>
    <property type="match status" value="1"/>
</dbReference>
<evidence type="ECO:0000313" key="2">
    <source>
        <dbReference type="EMBL" id="TDY61881.1"/>
    </source>
</evidence>
<dbReference type="GO" id="GO:0006508">
    <property type="term" value="P:proteolysis"/>
    <property type="evidence" value="ECO:0007669"/>
    <property type="project" value="UniProtKB-KW"/>
</dbReference>
<organism evidence="2 3">
    <name type="scientific">Aminivibrio pyruvatiphilus</name>
    <dbReference type="NCBI Taxonomy" id="1005740"/>
    <lineage>
        <taxon>Bacteria</taxon>
        <taxon>Thermotogati</taxon>
        <taxon>Synergistota</taxon>
        <taxon>Synergistia</taxon>
        <taxon>Synergistales</taxon>
        <taxon>Aminobacteriaceae</taxon>
        <taxon>Aminivibrio</taxon>
    </lineage>
</organism>
<evidence type="ECO:0000313" key="3">
    <source>
        <dbReference type="Proteomes" id="UP000295066"/>
    </source>
</evidence>
<comment type="caution">
    <text evidence="2">The sequence shown here is derived from an EMBL/GenBank/DDBJ whole genome shotgun (WGS) entry which is preliminary data.</text>
</comment>
<name>A0A4V3HGM5_9BACT</name>
<dbReference type="AlphaFoldDB" id="A0A4V3HGM5"/>
<dbReference type="EMBL" id="SORI01000004">
    <property type="protein sequence ID" value="TDY61881.1"/>
    <property type="molecule type" value="Genomic_DNA"/>
</dbReference>